<accession>A0ABW4SC84</accession>
<protein>
    <submittedName>
        <fullName evidence="1">Uncharacterized protein</fullName>
    </submittedName>
</protein>
<keyword evidence="2" id="KW-1185">Reference proteome</keyword>
<name>A0ABW4SC84_9BACL</name>
<dbReference type="Proteomes" id="UP001597218">
    <property type="component" value="Unassembled WGS sequence"/>
</dbReference>
<dbReference type="RefSeq" id="WP_381535602.1">
    <property type="nucleotide sequence ID" value="NZ_JBHUGI010000005.1"/>
</dbReference>
<dbReference type="EMBL" id="JBHUGI010000005">
    <property type="protein sequence ID" value="MFD1926943.1"/>
    <property type="molecule type" value="Genomic_DNA"/>
</dbReference>
<gene>
    <name evidence="1" type="ORF">ACFSFY_02485</name>
</gene>
<evidence type="ECO:0000313" key="1">
    <source>
        <dbReference type="EMBL" id="MFD1926943.1"/>
    </source>
</evidence>
<evidence type="ECO:0000313" key="2">
    <source>
        <dbReference type="Proteomes" id="UP001597218"/>
    </source>
</evidence>
<reference evidence="2" key="1">
    <citation type="journal article" date="2019" name="Int. J. Syst. Evol. Microbiol.">
        <title>The Global Catalogue of Microorganisms (GCM) 10K type strain sequencing project: providing services to taxonomists for standard genome sequencing and annotation.</title>
        <authorList>
            <consortium name="The Broad Institute Genomics Platform"/>
            <consortium name="The Broad Institute Genome Sequencing Center for Infectious Disease"/>
            <person name="Wu L."/>
            <person name="Ma J."/>
        </authorList>
    </citation>
    <scope>NUCLEOTIDE SEQUENCE [LARGE SCALE GENOMIC DNA]</scope>
    <source>
        <strain evidence="2">CGMCC 4.7177</strain>
    </source>
</reference>
<proteinExistence type="predicted"/>
<organism evidence="1 2">
    <name type="scientific">Sporosarcina siberiensis</name>
    <dbReference type="NCBI Taxonomy" id="1365606"/>
    <lineage>
        <taxon>Bacteria</taxon>
        <taxon>Bacillati</taxon>
        <taxon>Bacillota</taxon>
        <taxon>Bacilli</taxon>
        <taxon>Bacillales</taxon>
        <taxon>Caryophanaceae</taxon>
        <taxon>Sporosarcina</taxon>
    </lineage>
</organism>
<comment type="caution">
    <text evidence="1">The sequence shown here is derived from an EMBL/GenBank/DDBJ whole genome shotgun (WGS) entry which is preliminary data.</text>
</comment>
<sequence length="88" mass="10044">MGTEVYYSTTEVKRIVGVNITATKEIAGVVSEIITSFGAKERGAWRFTRKEMCFIKFVSAITTREHKQDAAIVEALDYFYGIDHIRNY</sequence>